<comment type="function">
    <text evidence="6">Component of the Mediator complex, a coactivator involved in the regulated transcription of nearly all RNA polymerase II-dependent genes. Mediator functions as a bridge to convey information from gene-specific regulatory proteins to the basal RNA polymerase II transcription machinery. Mediator is recruited to promoters by direct interactions with regulatory proteins and serves as a scaffold for the assembly of a functional preinitiation complex with RNA polymerase II and the general transcription factors.</text>
</comment>
<dbReference type="GO" id="GO:0006357">
    <property type="term" value="P:regulation of transcription by RNA polymerase II"/>
    <property type="evidence" value="ECO:0007669"/>
    <property type="project" value="InterPro"/>
</dbReference>
<evidence type="ECO:0000313" key="9">
    <source>
        <dbReference type="WBParaSite" id="SMUV_0000236001-mRNA-1"/>
    </source>
</evidence>
<dbReference type="Pfam" id="PF08612">
    <property type="entry name" value="Med20"/>
    <property type="match status" value="1"/>
</dbReference>
<comment type="similarity">
    <text evidence="2 6">Belongs to the Mediator complex subunit 20 family.</text>
</comment>
<dbReference type="STRING" id="451379.A0A0N5ADT9"/>
<protein>
    <recommendedName>
        <fullName evidence="3 6">Mediator of RNA polymerase II transcription subunit 20</fullName>
    </recommendedName>
    <alternativeName>
        <fullName evidence="5 6">Mediator complex subunit 20</fullName>
    </alternativeName>
</protein>
<evidence type="ECO:0000256" key="7">
    <source>
        <dbReference type="SAM" id="Phobius"/>
    </source>
</evidence>
<proteinExistence type="inferred from homology"/>
<evidence type="ECO:0000256" key="1">
    <source>
        <dbReference type="ARBA" id="ARBA00004123"/>
    </source>
</evidence>
<keyword evidence="7" id="KW-1133">Transmembrane helix</keyword>
<dbReference type="InterPro" id="IPR013921">
    <property type="entry name" value="Mediator_Med20"/>
</dbReference>
<dbReference type="AlphaFoldDB" id="A0A0N5ADT9"/>
<accession>A0A0N5ADT9</accession>
<name>A0A0N5ADT9_9BILA</name>
<dbReference type="GO" id="GO:0016592">
    <property type="term" value="C:mediator complex"/>
    <property type="evidence" value="ECO:0007669"/>
    <property type="project" value="InterPro"/>
</dbReference>
<comment type="subcellular location">
    <subcellularLocation>
        <location evidence="1 6">Nucleus</location>
    </subcellularLocation>
</comment>
<sequence>MLVYRVFEYDKSVNAIERALLAQGAKEISVFTVDSTPYKPDDKVQGVINRLFILHHTNYPQSTFVLGCCYFIIYLLVICYFIAPNEKHIYPRAVCDRGFDLILAKLSSGLVQDTAGKFTVSGKEFQLVDFFIRFGPATMGVTTKGVVVEVDYGPSCIATQCSNMLAEFIESFFPEQAQKKPSVLQKVQPEPYVALDTMTQYLEVFNTLRKKP</sequence>
<keyword evidence="6" id="KW-0804">Transcription</keyword>
<keyword evidence="7" id="KW-0812">Transmembrane</keyword>
<organism evidence="8 9">
    <name type="scientific">Syphacia muris</name>
    <dbReference type="NCBI Taxonomy" id="451379"/>
    <lineage>
        <taxon>Eukaryota</taxon>
        <taxon>Metazoa</taxon>
        <taxon>Ecdysozoa</taxon>
        <taxon>Nematoda</taxon>
        <taxon>Chromadorea</taxon>
        <taxon>Rhabditida</taxon>
        <taxon>Spirurina</taxon>
        <taxon>Oxyuridomorpha</taxon>
        <taxon>Oxyuroidea</taxon>
        <taxon>Oxyuridae</taxon>
        <taxon>Syphacia</taxon>
    </lineage>
</organism>
<evidence type="ECO:0000256" key="6">
    <source>
        <dbReference type="RuleBase" id="RU364152"/>
    </source>
</evidence>
<evidence type="ECO:0000256" key="5">
    <source>
        <dbReference type="ARBA" id="ARBA00031954"/>
    </source>
</evidence>
<evidence type="ECO:0000256" key="4">
    <source>
        <dbReference type="ARBA" id="ARBA00023242"/>
    </source>
</evidence>
<keyword evidence="8" id="KW-1185">Reference proteome</keyword>
<keyword evidence="6" id="KW-0010">Activator</keyword>
<gene>
    <name evidence="6" type="primary">MED20</name>
</gene>
<keyword evidence="4 6" id="KW-0539">Nucleus</keyword>
<comment type="subunit">
    <text evidence="6">Component of the Mediator complex.</text>
</comment>
<evidence type="ECO:0000256" key="3">
    <source>
        <dbReference type="ARBA" id="ARBA00019690"/>
    </source>
</evidence>
<dbReference type="Proteomes" id="UP000046393">
    <property type="component" value="Unplaced"/>
</dbReference>
<feature type="transmembrane region" description="Helical" evidence="7">
    <location>
        <begin position="64"/>
        <end position="83"/>
    </location>
</feature>
<dbReference type="GO" id="GO:0003713">
    <property type="term" value="F:transcription coactivator activity"/>
    <property type="evidence" value="ECO:0007669"/>
    <property type="project" value="TreeGrafter"/>
</dbReference>
<dbReference type="PANTHER" id="PTHR12465">
    <property type="entry name" value="UBIQUITIN SPECIFIC PROTEASE HOMOLOG 49"/>
    <property type="match status" value="1"/>
</dbReference>
<dbReference type="WBParaSite" id="SMUV_0000236001-mRNA-1">
    <property type="protein sequence ID" value="SMUV_0000236001-mRNA-1"/>
    <property type="gene ID" value="SMUV_0000236001"/>
</dbReference>
<reference evidence="9" key="1">
    <citation type="submission" date="2017-02" db="UniProtKB">
        <authorList>
            <consortium name="WormBaseParasite"/>
        </authorList>
    </citation>
    <scope>IDENTIFICATION</scope>
</reference>
<evidence type="ECO:0000313" key="8">
    <source>
        <dbReference type="Proteomes" id="UP000046393"/>
    </source>
</evidence>
<evidence type="ECO:0000256" key="2">
    <source>
        <dbReference type="ARBA" id="ARBA00010743"/>
    </source>
</evidence>
<dbReference type="PANTHER" id="PTHR12465:SF0">
    <property type="entry name" value="MEDIATOR OF RNA POLYMERASE II TRANSCRIPTION SUBUNIT 20"/>
    <property type="match status" value="1"/>
</dbReference>
<keyword evidence="6" id="KW-0805">Transcription regulation</keyword>
<keyword evidence="7" id="KW-0472">Membrane</keyword>